<evidence type="ECO:0000259" key="2">
    <source>
        <dbReference type="PROSITE" id="PS51832"/>
    </source>
</evidence>
<dbReference type="InterPro" id="IPR003607">
    <property type="entry name" value="HD/PDEase_dom"/>
</dbReference>
<dbReference type="SMART" id="SM00471">
    <property type="entry name" value="HDc"/>
    <property type="match status" value="1"/>
</dbReference>
<dbReference type="SUPFAM" id="SSF109604">
    <property type="entry name" value="HD-domain/PDEase-like"/>
    <property type="match status" value="1"/>
</dbReference>
<dbReference type="PROSITE" id="PS51832">
    <property type="entry name" value="HD_GYP"/>
    <property type="match status" value="1"/>
</dbReference>
<dbReference type="PROSITE" id="PS51831">
    <property type="entry name" value="HD"/>
    <property type="match status" value="1"/>
</dbReference>
<accession>G7WE08</accession>
<dbReference type="CDD" id="cd00077">
    <property type="entry name" value="HDc"/>
    <property type="match status" value="1"/>
</dbReference>
<dbReference type="KEGG" id="dor:Desor_3961"/>
<dbReference type="HOGENOM" id="CLU_000445_92_1_9"/>
<dbReference type="Pfam" id="PF13487">
    <property type="entry name" value="HD_5"/>
    <property type="match status" value="1"/>
</dbReference>
<keyword evidence="4" id="KW-1185">Reference proteome</keyword>
<dbReference type="STRING" id="768706.Desor_3961"/>
<name>G7WE08_DESOD</name>
<reference evidence="3 4" key="2">
    <citation type="journal article" date="2012" name="J. Bacteriol.">
        <title>Complete genome sequences of Desulfosporosinus orientis DSM765T, Desulfosporosinus youngiae DSM17734T, Desulfosporosinus meridiei DSM13257T, and Desulfosporosinus acidiphilus DSM22704T.</title>
        <authorList>
            <person name="Pester M."/>
            <person name="Brambilla E."/>
            <person name="Alazard D."/>
            <person name="Rattei T."/>
            <person name="Weinmaier T."/>
            <person name="Han J."/>
            <person name="Lucas S."/>
            <person name="Lapidus A."/>
            <person name="Cheng J.F."/>
            <person name="Goodwin L."/>
            <person name="Pitluck S."/>
            <person name="Peters L."/>
            <person name="Ovchinnikova G."/>
            <person name="Teshima H."/>
            <person name="Detter J.C."/>
            <person name="Han C.S."/>
            <person name="Tapia R."/>
            <person name="Land M.L."/>
            <person name="Hauser L."/>
            <person name="Kyrpides N.C."/>
            <person name="Ivanova N.N."/>
            <person name="Pagani I."/>
            <person name="Huntmann M."/>
            <person name="Wei C.L."/>
            <person name="Davenport K.W."/>
            <person name="Daligault H."/>
            <person name="Chain P.S."/>
            <person name="Chen A."/>
            <person name="Mavromatis K."/>
            <person name="Markowitz V."/>
            <person name="Szeto E."/>
            <person name="Mikhailova N."/>
            <person name="Pati A."/>
            <person name="Wagner M."/>
            <person name="Woyke T."/>
            <person name="Ollivier B."/>
            <person name="Klenk H.P."/>
            <person name="Spring S."/>
            <person name="Loy A."/>
        </authorList>
    </citation>
    <scope>NUCLEOTIDE SEQUENCE [LARGE SCALE GENOMIC DNA]</scope>
    <source>
        <strain evidence="4">ATCC 19365 / DSM 765 / NCIMB 8382 / VKM B-1628</strain>
    </source>
</reference>
<organism evidence="3 4">
    <name type="scientific">Desulfosporosinus orientis (strain ATCC 19365 / DSM 765 / NCIMB 8382 / VKM B-1628 / Singapore I)</name>
    <name type="common">Desulfotomaculum orientis</name>
    <dbReference type="NCBI Taxonomy" id="768706"/>
    <lineage>
        <taxon>Bacteria</taxon>
        <taxon>Bacillati</taxon>
        <taxon>Bacillota</taxon>
        <taxon>Clostridia</taxon>
        <taxon>Eubacteriales</taxon>
        <taxon>Desulfitobacteriaceae</taxon>
        <taxon>Desulfosporosinus</taxon>
    </lineage>
</organism>
<dbReference type="PATRIC" id="fig|768706.3.peg.4007"/>
<feature type="domain" description="HD-GYP" evidence="2">
    <location>
        <begin position="107"/>
        <end position="307"/>
    </location>
</feature>
<proteinExistence type="predicted"/>
<protein>
    <submittedName>
        <fullName evidence="3">HD-GYP domain-containing protein</fullName>
    </submittedName>
</protein>
<sequence length="363" mass="41202">MITYLEPLSITFGVDELSSLDLFDKQGVLLLSKGKPITPFIHELLKRREVYTLKYQLEKSESPHPCKFPDIEYQDIVSYVREVFEDMCLFSTDHLQKTFSVVDKIIHELEGSNQLYLDLNKFRTFDNYTYVHSVNVAILATLIGLQLGFCGTSLRDLTLGAMLHDIGKRSIPSEILNKPTSLTPSEFEIIKQHPAFGEEMLNNTNLSGEVLSGEVLSIIRHHHERWNGKGYPDRIQHNAIALNAQIVAVADVFDALVSDRPYRKGLPPYYALELIIAGSGEDFNEEIVKSLLRCLVLYPEGSIVTLNTGEVGIVIGVQRNNPSRPILKVLFDKYGNYLYEDKICDLSKDLTKFVKTIDFRFVP</sequence>
<dbReference type="eggNOG" id="COG2206">
    <property type="taxonomic scope" value="Bacteria"/>
</dbReference>
<dbReference type="InterPro" id="IPR037522">
    <property type="entry name" value="HD_GYP_dom"/>
</dbReference>
<evidence type="ECO:0000313" key="4">
    <source>
        <dbReference type="Proteomes" id="UP000006346"/>
    </source>
</evidence>
<evidence type="ECO:0000313" key="3">
    <source>
        <dbReference type="EMBL" id="AET69406.1"/>
    </source>
</evidence>
<dbReference type="RefSeq" id="WP_014186213.1">
    <property type="nucleotide sequence ID" value="NC_016584.1"/>
</dbReference>
<dbReference type="PANTHER" id="PTHR43155">
    <property type="entry name" value="CYCLIC DI-GMP PHOSPHODIESTERASE PA4108-RELATED"/>
    <property type="match status" value="1"/>
</dbReference>
<feature type="domain" description="HD" evidence="1">
    <location>
        <begin position="129"/>
        <end position="256"/>
    </location>
</feature>
<dbReference type="EMBL" id="CP003108">
    <property type="protein sequence ID" value="AET69406.1"/>
    <property type="molecule type" value="Genomic_DNA"/>
</dbReference>
<dbReference type="Proteomes" id="UP000006346">
    <property type="component" value="Chromosome"/>
</dbReference>
<evidence type="ECO:0000259" key="1">
    <source>
        <dbReference type="PROSITE" id="PS51831"/>
    </source>
</evidence>
<dbReference type="InterPro" id="IPR006674">
    <property type="entry name" value="HD_domain"/>
</dbReference>
<dbReference type="Gene3D" id="1.10.3210.10">
    <property type="entry name" value="Hypothetical protein af1432"/>
    <property type="match status" value="1"/>
</dbReference>
<gene>
    <name evidence="3" type="ordered locus">Desor_3961</name>
</gene>
<dbReference type="AlphaFoldDB" id="G7WE08"/>
<reference evidence="4" key="1">
    <citation type="submission" date="2011-11" db="EMBL/GenBank/DDBJ databases">
        <title>Complete sequence of Desulfosporosinus orientis DSM 765.</title>
        <authorList>
            <person name="Lucas S."/>
            <person name="Han J."/>
            <person name="Lapidus A."/>
            <person name="Cheng J.-F."/>
            <person name="Goodwin L."/>
            <person name="Pitluck S."/>
            <person name="Peters L."/>
            <person name="Ovchinnikova G."/>
            <person name="Teshima H."/>
            <person name="Detter J.C."/>
            <person name="Han C."/>
            <person name="Tapia R."/>
            <person name="Land M."/>
            <person name="Hauser L."/>
            <person name="Kyrpides N."/>
            <person name="Ivanova N."/>
            <person name="Pagani I."/>
            <person name="Pester M."/>
            <person name="Spring S."/>
            <person name="Ollivier B."/>
            <person name="Rattei T."/>
            <person name="Klenk H.-P."/>
            <person name="Wagner M."/>
            <person name="Loy A."/>
            <person name="Woyke T."/>
        </authorList>
    </citation>
    <scope>NUCLEOTIDE SEQUENCE [LARGE SCALE GENOMIC DNA]</scope>
    <source>
        <strain evidence="4">ATCC 19365 / DSM 765 / NCIMB 8382 / VKM B-1628</strain>
    </source>
</reference>
<dbReference type="PANTHER" id="PTHR43155:SF2">
    <property type="entry name" value="CYCLIC DI-GMP PHOSPHODIESTERASE PA4108"/>
    <property type="match status" value="1"/>
</dbReference>